<dbReference type="RefSeq" id="WP_089716412.1">
    <property type="nucleotide sequence ID" value="NZ_FNEH01000021.1"/>
</dbReference>
<dbReference type="EMBL" id="FNEH01000021">
    <property type="protein sequence ID" value="SDI96160.1"/>
    <property type="molecule type" value="Genomic_DNA"/>
</dbReference>
<sequence length="60" mass="7214">MKIIRGDKNCSRCENDYFSDGATEIMKNNNLCIECVMEYHRYMFGAMYNNQEFLSIEDWK</sequence>
<dbReference type="Proteomes" id="UP000198945">
    <property type="component" value="Unassembled WGS sequence"/>
</dbReference>
<name>A0A1G8PWE4_9FIRM</name>
<proteinExistence type="predicted"/>
<evidence type="ECO:0000313" key="2">
    <source>
        <dbReference type="Proteomes" id="UP000198945"/>
    </source>
</evidence>
<accession>A0A1G8PWE4</accession>
<organism evidence="1 2">
    <name type="scientific">Halanaerobium congolense</name>
    <dbReference type="NCBI Taxonomy" id="54121"/>
    <lineage>
        <taxon>Bacteria</taxon>
        <taxon>Bacillati</taxon>
        <taxon>Bacillota</taxon>
        <taxon>Clostridia</taxon>
        <taxon>Halanaerobiales</taxon>
        <taxon>Halanaerobiaceae</taxon>
        <taxon>Halanaerobium</taxon>
    </lineage>
</organism>
<protein>
    <submittedName>
        <fullName evidence="1">Uncharacterized protein</fullName>
    </submittedName>
</protein>
<evidence type="ECO:0000313" key="1">
    <source>
        <dbReference type="EMBL" id="SDI96160.1"/>
    </source>
</evidence>
<gene>
    <name evidence="1" type="ORF">SAMN04515654_12134</name>
</gene>
<dbReference type="AlphaFoldDB" id="A0A1G8PWE4"/>
<reference evidence="1 2" key="1">
    <citation type="submission" date="2016-10" db="EMBL/GenBank/DDBJ databases">
        <authorList>
            <person name="de Groot N.N."/>
        </authorList>
    </citation>
    <scope>NUCLEOTIDE SEQUENCE [LARGE SCALE GENOMIC DNA]</scope>
    <source>
        <strain evidence="1 2">WG7</strain>
    </source>
</reference>